<name>A0A9R1X807_LACSA</name>
<proteinExistence type="predicted"/>
<keyword evidence="1" id="KW-0812">Transmembrane</keyword>
<evidence type="ECO:0000313" key="3">
    <source>
        <dbReference type="Proteomes" id="UP000235145"/>
    </source>
</evidence>
<accession>A0A9R1X807</accession>
<keyword evidence="1" id="KW-1133">Transmembrane helix</keyword>
<organism evidence="2 3">
    <name type="scientific">Lactuca sativa</name>
    <name type="common">Garden lettuce</name>
    <dbReference type="NCBI Taxonomy" id="4236"/>
    <lineage>
        <taxon>Eukaryota</taxon>
        <taxon>Viridiplantae</taxon>
        <taxon>Streptophyta</taxon>
        <taxon>Embryophyta</taxon>
        <taxon>Tracheophyta</taxon>
        <taxon>Spermatophyta</taxon>
        <taxon>Magnoliopsida</taxon>
        <taxon>eudicotyledons</taxon>
        <taxon>Gunneridae</taxon>
        <taxon>Pentapetalae</taxon>
        <taxon>asterids</taxon>
        <taxon>campanulids</taxon>
        <taxon>Asterales</taxon>
        <taxon>Asteraceae</taxon>
        <taxon>Cichorioideae</taxon>
        <taxon>Cichorieae</taxon>
        <taxon>Lactucinae</taxon>
        <taxon>Lactuca</taxon>
    </lineage>
</organism>
<feature type="transmembrane region" description="Helical" evidence="1">
    <location>
        <begin position="12"/>
        <end position="32"/>
    </location>
</feature>
<keyword evidence="1" id="KW-0472">Membrane</keyword>
<feature type="transmembrane region" description="Helical" evidence="1">
    <location>
        <begin position="52"/>
        <end position="71"/>
    </location>
</feature>
<evidence type="ECO:0000313" key="2">
    <source>
        <dbReference type="EMBL" id="KAJ0200959.1"/>
    </source>
</evidence>
<reference evidence="2 3" key="1">
    <citation type="journal article" date="2017" name="Nat. Commun.">
        <title>Genome assembly with in vitro proximity ligation data and whole-genome triplication in lettuce.</title>
        <authorList>
            <person name="Reyes-Chin-Wo S."/>
            <person name="Wang Z."/>
            <person name="Yang X."/>
            <person name="Kozik A."/>
            <person name="Arikit S."/>
            <person name="Song C."/>
            <person name="Xia L."/>
            <person name="Froenicke L."/>
            <person name="Lavelle D.O."/>
            <person name="Truco M.J."/>
            <person name="Xia R."/>
            <person name="Zhu S."/>
            <person name="Xu C."/>
            <person name="Xu H."/>
            <person name="Xu X."/>
            <person name="Cox K."/>
            <person name="Korf I."/>
            <person name="Meyers B.C."/>
            <person name="Michelmore R.W."/>
        </authorList>
    </citation>
    <scope>NUCLEOTIDE SEQUENCE [LARGE SCALE GENOMIC DNA]</scope>
    <source>
        <strain evidence="3">cv. Salinas</strain>
        <tissue evidence="2">Seedlings</tissue>
    </source>
</reference>
<keyword evidence="3" id="KW-1185">Reference proteome</keyword>
<dbReference type="AlphaFoldDB" id="A0A9R1X807"/>
<sequence length="179" mass="19722">MVRKKKMERKTIYVCVFVGILGIAAAVAGFAAEATRVKVTVVNNGIEIYCEYPSSPAMGFAIGATVALVLARTIIASASGGCCSCCRTIPDLAKLARDYIFCSCYPIYCWCETQHSKRSGHGRQWCVLLWNDKAWDLLRSWYHGSRGCASLYSVLPLLCVGFKRLSQNINGRTRGATNY</sequence>
<protein>
    <submittedName>
        <fullName evidence="2">Uncharacterized protein</fullName>
    </submittedName>
</protein>
<comment type="caution">
    <text evidence="2">The sequence shown here is derived from an EMBL/GenBank/DDBJ whole genome shotgun (WGS) entry which is preliminary data.</text>
</comment>
<dbReference type="Proteomes" id="UP000235145">
    <property type="component" value="Unassembled WGS sequence"/>
</dbReference>
<dbReference type="EMBL" id="NBSK02000006">
    <property type="protein sequence ID" value="KAJ0200959.1"/>
    <property type="molecule type" value="Genomic_DNA"/>
</dbReference>
<evidence type="ECO:0000256" key="1">
    <source>
        <dbReference type="SAM" id="Phobius"/>
    </source>
</evidence>
<gene>
    <name evidence="2" type="ORF">LSAT_V11C600332120</name>
</gene>